<name>A0A240USU7_9GAMM</name>
<protein>
    <submittedName>
        <fullName evidence="1">ABC transporter ATP-binding protein</fullName>
    </submittedName>
</protein>
<dbReference type="Proteomes" id="UP000194457">
    <property type="component" value="Chromosome"/>
</dbReference>
<organism evidence="1 2">
    <name type="scientific">Kushneria marisflavi</name>
    <dbReference type="NCBI Taxonomy" id="157779"/>
    <lineage>
        <taxon>Bacteria</taxon>
        <taxon>Pseudomonadati</taxon>
        <taxon>Pseudomonadota</taxon>
        <taxon>Gammaproteobacteria</taxon>
        <taxon>Oceanospirillales</taxon>
        <taxon>Halomonadaceae</taxon>
        <taxon>Kushneria</taxon>
    </lineage>
</organism>
<dbReference type="RefSeq" id="WP_086901292.1">
    <property type="nucleotide sequence ID" value="NZ_CP021358.1"/>
</dbReference>
<dbReference type="OrthoDB" id="5298591at2"/>
<dbReference type="KEGG" id="kma:B9H00_14760"/>
<sequence length="193" mass="21976">MTSQQQEHYQVEQLITLFNQVFSSRYQTLLVRGDDEPIYLPADEEHAHHRIVFAHGYFASALHEISHWCIAGVRRRLLEDYGYWYMPDGRDDSAQEAFEAAEIAPQAVEKSLTLACARHFNVSIDNLEGSADVDRDAFAAKVEARRQRYLNEGLPVRAEAFRRALKGLFIEGQSPEQAGHCAGDWLDQHAQTS</sequence>
<dbReference type="Pfam" id="PF04315">
    <property type="entry name" value="EpmC"/>
    <property type="match status" value="1"/>
</dbReference>
<dbReference type="EMBL" id="CP021358">
    <property type="protein sequence ID" value="ART64153.1"/>
    <property type="molecule type" value="Genomic_DNA"/>
</dbReference>
<accession>A0A240USU7</accession>
<dbReference type="InterPro" id="IPR007411">
    <property type="entry name" value="EpmC"/>
</dbReference>
<evidence type="ECO:0000313" key="2">
    <source>
        <dbReference type="Proteomes" id="UP000194457"/>
    </source>
</evidence>
<keyword evidence="1" id="KW-0547">Nucleotide-binding</keyword>
<evidence type="ECO:0000313" key="1">
    <source>
        <dbReference type="EMBL" id="ART64153.1"/>
    </source>
</evidence>
<reference evidence="1 2" key="1">
    <citation type="submission" date="2017-05" db="EMBL/GenBank/DDBJ databases">
        <authorList>
            <person name="Song R."/>
            <person name="Chenine A.L."/>
            <person name="Ruprecht R.M."/>
        </authorList>
    </citation>
    <scope>NUCLEOTIDE SEQUENCE [LARGE SCALE GENOMIC DNA]</scope>
    <source>
        <strain evidence="1">SW32</strain>
    </source>
</reference>
<gene>
    <name evidence="1" type="ORF">B9H00_14760</name>
</gene>
<dbReference type="GO" id="GO:0005524">
    <property type="term" value="F:ATP binding"/>
    <property type="evidence" value="ECO:0007669"/>
    <property type="project" value="UniProtKB-KW"/>
</dbReference>
<proteinExistence type="predicted"/>
<dbReference type="AlphaFoldDB" id="A0A240USU7"/>
<keyword evidence="1" id="KW-0067">ATP-binding</keyword>
<keyword evidence="2" id="KW-1185">Reference proteome</keyword>